<accession>A0ACA8R4H5</accession>
<dbReference type="EMBL" id="AP019779">
    <property type="protein sequence ID" value="BBL62443.1"/>
    <property type="molecule type" value="Genomic_DNA"/>
</dbReference>
<proteinExistence type="predicted"/>
<keyword evidence="2" id="KW-1185">Reference proteome</keyword>
<evidence type="ECO:0000313" key="1">
    <source>
        <dbReference type="EMBL" id="BBL62443.1"/>
    </source>
</evidence>
<reference evidence="1" key="1">
    <citation type="submission" date="2019-06" db="EMBL/GenBank/DDBJ databases">
        <title>Complete genome sequence of Methanobrevibacter arboriphilus strain SA.</title>
        <authorList>
            <person name="Asakawa S."/>
        </authorList>
    </citation>
    <scope>NUCLEOTIDE SEQUENCE</scope>
    <source>
        <strain evidence="1">SA</strain>
    </source>
</reference>
<name>A0ACA8R4H5_METAZ</name>
<gene>
    <name evidence="1" type="ORF">MarbSA_14830</name>
</gene>
<dbReference type="Proteomes" id="UP000825015">
    <property type="component" value="Chromosome"/>
</dbReference>
<protein>
    <submittedName>
        <fullName evidence="1">Uncharacterized protein</fullName>
    </submittedName>
</protein>
<organism evidence="1 2">
    <name type="scientific">Methanobrevibacter arboriphilus</name>
    <dbReference type="NCBI Taxonomy" id="39441"/>
    <lineage>
        <taxon>Archaea</taxon>
        <taxon>Methanobacteriati</taxon>
        <taxon>Methanobacteriota</taxon>
        <taxon>Methanomada group</taxon>
        <taxon>Methanobacteria</taxon>
        <taxon>Methanobacteriales</taxon>
        <taxon>Methanobacteriaceae</taxon>
        <taxon>Methanobrevibacter</taxon>
    </lineage>
</organism>
<sequence length="86" mass="10189">MLVGYELNSSLQVVCWYFDLEDLEVSTIEVADDFIETLENKQYKIINNKLVRDISKETVLNRIMELETQQEPLTDEEYLERLENDA</sequence>
<evidence type="ECO:0000313" key="2">
    <source>
        <dbReference type="Proteomes" id="UP000825015"/>
    </source>
</evidence>